<organism evidence="2 3">
    <name type="scientific">Actinidia rufa</name>
    <dbReference type="NCBI Taxonomy" id="165716"/>
    <lineage>
        <taxon>Eukaryota</taxon>
        <taxon>Viridiplantae</taxon>
        <taxon>Streptophyta</taxon>
        <taxon>Embryophyta</taxon>
        <taxon>Tracheophyta</taxon>
        <taxon>Spermatophyta</taxon>
        <taxon>Magnoliopsida</taxon>
        <taxon>eudicotyledons</taxon>
        <taxon>Gunneridae</taxon>
        <taxon>Pentapetalae</taxon>
        <taxon>asterids</taxon>
        <taxon>Ericales</taxon>
        <taxon>Actinidiaceae</taxon>
        <taxon>Actinidia</taxon>
    </lineage>
</organism>
<feature type="compositionally biased region" description="Basic and acidic residues" evidence="1">
    <location>
        <begin position="105"/>
        <end position="114"/>
    </location>
</feature>
<protein>
    <submittedName>
        <fullName evidence="2">Uncharacterized protein</fullName>
    </submittedName>
</protein>
<evidence type="ECO:0000256" key="1">
    <source>
        <dbReference type="SAM" id="MobiDB-lite"/>
    </source>
</evidence>
<gene>
    <name evidence="2" type="ORF">Acr_14g0002650</name>
</gene>
<proteinExistence type="predicted"/>
<evidence type="ECO:0000313" key="3">
    <source>
        <dbReference type="Proteomes" id="UP000585474"/>
    </source>
</evidence>
<accession>A0A7J0FR46</accession>
<dbReference type="AlphaFoldDB" id="A0A7J0FR46"/>
<feature type="region of interest" description="Disordered" evidence="1">
    <location>
        <begin position="81"/>
        <end position="120"/>
    </location>
</feature>
<sequence length="213" mass="23944">MQDESVEAYLNRFKIVRNKCNSGVLNRCDMAVKVLRHEKLLREVGVKSASTIGSYYRDQFDTDAYVAEIVASKPVVCPALRKTPPNQASSAEQARNGENSWKKYGNKERTESKGPKRGASRSLLTSEIMELGFKKDRVAKAAFCSEDSVVIYKFHLLKEEFSLGVSSFLLQVLSLREFSLGVSRVLHLIEARVERLSMFAKCQVSTALVEHFA</sequence>
<dbReference type="Proteomes" id="UP000585474">
    <property type="component" value="Unassembled WGS sequence"/>
</dbReference>
<comment type="caution">
    <text evidence="2">The sequence shown here is derived from an EMBL/GenBank/DDBJ whole genome shotgun (WGS) entry which is preliminary data.</text>
</comment>
<evidence type="ECO:0000313" key="2">
    <source>
        <dbReference type="EMBL" id="GFZ00630.1"/>
    </source>
</evidence>
<name>A0A7J0FR46_9ERIC</name>
<keyword evidence="3" id="KW-1185">Reference proteome</keyword>
<reference evidence="2 3" key="1">
    <citation type="submission" date="2019-07" db="EMBL/GenBank/DDBJ databases">
        <title>De Novo Assembly of kiwifruit Actinidia rufa.</title>
        <authorList>
            <person name="Sugita-Konishi S."/>
            <person name="Sato K."/>
            <person name="Mori E."/>
            <person name="Abe Y."/>
            <person name="Kisaki G."/>
            <person name="Hamano K."/>
            <person name="Suezawa K."/>
            <person name="Otani M."/>
            <person name="Fukuda T."/>
            <person name="Manabe T."/>
            <person name="Gomi K."/>
            <person name="Tabuchi M."/>
            <person name="Akimitsu K."/>
            <person name="Kataoka I."/>
        </authorList>
    </citation>
    <scope>NUCLEOTIDE SEQUENCE [LARGE SCALE GENOMIC DNA]</scope>
    <source>
        <strain evidence="3">cv. Fuchu</strain>
    </source>
</reference>
<feature type="compositionally biased region" description="Polar residues" evidence="1">
    <location>
        <begin position="84"/>
        <end position="99"/>
    </location>
</feature>
<dbReference type="EMBL" id="BJWL01000014">
    <property type="protein sequence ID" value="GFZ00630.1"/>
    <property type="molecule type" value="Genomic_DNA"/>
</dbReference>